<evidence type="ECO:0000256" key="1">
    <source>
        <dbReference type="SAM" id="Phobius"/>
    </source>
</evidence>
<gene>
    <name evidence="2" type="ORF">Ga0080574_TMP2273</name>
</gene>
<evidence type="ECO:0000313" key="3">
    <source>
        <dbReference type="Proteomes" id="UP000187059"/>
    </source>
</evidence>
<dbReference type="Proteomes" id="UP000187059">
    <property type="component" value="Chromosome"/>
</dbReference>
<keyword evidence="3" id="KW-1185">Reference proteome</keyword>
<feature type="transmembrane region" description="Helical" evidence="1">
    <location>
        <begin position="61"/>
        <end position="83"/>
    </location>
</feature>
<organism evidence="2 3">
    <name type="scientific">Salipiger abyssi</name>
    <dbReference type="NCBI Taxonomy" id="1250539"/>
    <lineage>
        <taxon>Bacteria</taxon>
        <taxon>Pseudomonadati</taxon>
        <taxon>Pseudomonadota</taxon>
        <taxon>Alphaproteobacteria</taxon>
        <taxon>Rhodobacterales</taxon>
        <taxon>Roseobacteraceae</taxon>
        <taxon>Salipiger</taxon>
    </lineage>
</organism>
<feature type="transmembrane region" description="Helical" evidence="1">
    <location>
        <begin position="20"/>
        <end position="41"/>
    </location>
</feature>
<accession>A0A1P8UTA9</accession>
<keyword evidence="1" id="KW-0472">Membrane</keyword>
<dbReference type="RefSeq" id="WP_076699032.1">
    <property type="nucleotide sequence ID" value="NZ_CP015093.1"/>
</dbReference>
<dbReference type="OrthoDB" id="7704812at2"/>
<feature type="transmembrane region" description="Helical" evidence="1">
    <location>
        <begin position="139"/>
        <end position="162"/>
    </location>
</feature>
<dbReference type="AlphaFoldDB" id="A0A1P8UTA9"/>
<protein>
    <submittedName>
        <fullName evidence="2">Membrane protein</fullName>
    </submittedName>
</protein>
<dbReference type="EMBL" id="CP015093">
    <property type="protein sequence ID" value="APZ52607.1"/>
    <property type="molecule type" value="Genomic_DNA"/>
</dbReference>
<feature type="transmembrane region" description="Helical" evidence="1">
    <location>
        <begin position="104"/>
        <end position="133"/>
    </location>
</feature>
<feature type="transmembrane region" description="Helical" evidence="1">
    <location>
        <begin position="214"/>
        <end position="236"/>
    </location>
</feature>
<feature type="transmembrane region" description="Helical" evidence="1">
    <location>
        <begin position="183"/>
        <end position="202"/>
    </location>
</feature>
<proteinExistence type="predicted"/>
<evidence type="ECO:0000313" key="2">
    <source>
        <dbReference type="EMBL" id="APZ52607.1"/>
    </source>
</evidence>
<sequence length="246" mass="26772">MGWKIFMHSVRMVLDNLQAALRISLLLYLVQVALQVMIFSGGGGTVDPQEIAATPAAAGNLLILLVFAVLASLWIAVGWHRYVLTGEMPAGWLPRWHGAELGAYLWRSIMIGLVIGLALVTIGAVLGIMVMGIPSLAGLLIFGMAGLVSYVFFRTGLILPAAALGQTLRMRDAWEATKQDDKAILVLALISMAAQIVIGLPAMIDGDTSSFISLIYRIVVDWFVMMFGISLLTTLYGHFIERRRID</sequence>
<name>A0A1P8UTA9_9RHOB</name>
<keyword evidence="1" id="KW-0812">Transmembrane</keyword>
<dbReference type="KEGG" id="paby:Ga0080574_TMP2273"/>
<reference evidence="2 3" key="1">
    <citation type="submission" date="2016-04" db="EMBL/GenBank/DDBJ databases">
        <title>Deep-sea bacteria in the southern Pacific.</title>
        <authorList>
            <person name="Tang K."/>
        </authorList>
    </citation>
    <scope>NUCLEOTIDE SEQUENCE [LARGE SCALE GENOMIC DNA]</scope>
    <source>
        <strain evidence="2 3">JLT2014</strain>
    </source>
</reference>
<dbReference type="STRING" id="1250539.Ga0080574_TMP2273"/>
<keyword evidence="1" id="KW-1133">Transmembrane helix</keyword>